<dbReference type="InterPro" id="IPR010987">
    <property type="entry name" value="Glutathione-S-Trfase_C-like"/>
</dbReference>
<reference evidence="6" key="1">
    <citation type="submission" date="2021-03" db="EMBL/GenBank/DDBJ databases">
        <title>Ottowia sp. 27C isolated from the cloaca of a Giant Asian pond turtle (Heosemys grandis).</title>
        <authorList>
            <person name="Spergser J."/>
            <person name="Busse H.-J."/>
        </authorList>
    </citation>
    <scope>NUCLEOTIDE SEQUENCE</scope>
    <source>
        <strain evidence="6">27C</strain>
    </source>
</reference>
<dbReference type="KEGG" id="otd:J1M35_17955"/>
<organism evidence="6 7">
    <name type="scientific">Ottowia testudinis</name>
    <dbReference type="NCBI Taxonomy" id="2816950"/>
    <lineage>
        <taxon>Bacteria</taxon>
        <taxon>Pseudomonadati</taxon>
        <taxon>Pseudomonadota</taxon>
        <taxon>Betaproteobacteria</taxon>
        <taxon>Burkholderiales</taxon>
        <taxon>Comamonadaceae</taxon>
        <taxon>Ottowia</taxon>
    </lineage>
</organism>
<protein>
    <submittedName>
        <fullName evidence="6">Glutathione S-transferase</fullName>
    </submittedName>
</protein>
<keyword evidence="7" id="KW-1185">Reference proteome</keyword>
<evidence type="ECO:0000259" key="5">
    <source>
        <dbReference type="PROSITE" id="PS50405"/>
    </source>
</evidence>
<evidence type="ECO:0000313" key="7">
    <source>
        <dbReference type="Proteomes" id="UP000663903"/>
    </source>
</evidence>
<dbReference type="Proteomes" id="UP000663903">
    <property type="component" value="Chromosome"/>
</dbReference>
<feature type="domain" description="GST N-terminal" evidence="4">
    <location>
        <begin position="1"/>
        <end position="81"/>
    </location>
</feature>
<sequence>MIRLWGRLSSINVRKVAWTLQETGVPFERIDAGLSYGVVDSDAYGAKNPNRLVPLLEDGDFVLWESNAIVRYLCARYAPALYPHELRARFDAERWMDWQQTTLNRAGGPAFVQLVRTPAEQRDPGVIDASRAAMAPLIAMLDAHLVTRPWMGGDAFSMADIPVACDIHRWWNLPQPAPEAPHVQRWFSAILARPATRGVLDLPLA</sequence>
<dbReference type="InterPro" id="IPR036249">
    <property type="entry name" value="Thioredoxin-like_sf"/>
</dbReference>
<dbReference type="CDD" id="cd03047">
    <property type="entry name" value="GST_N_2"/>
    <property type="match status" value="1"/>
</dbReference>
<dbReference type="SUPFAM" id="SSF47616">
    <property type="entry name" value="GST C-terminal domain-like"/>
    <property type="match status" value="1"/>
</dbReference>
<proteinExistence type="inferred from homology"/>
<dbReference type="PANTHER" id="PTHR44051">
    <property type="entry name" value="GLUTATHIONE S-TRANSFERASE-RELATED"/>
    <property type="match status" value="1"/>
</dbReference>
<dbReference type="SFLD" id="SFLDG00358">
    <property type="entry name" value="Main_(cytGST)"/>
    <property type="match status" value="1"/>
</dbReference>
<dbReference type="InterPro" id="IPR036282">
    <property type="entry name" value="Glutathione-S-Trfase_C_sf"/>
</dbReference>
<evidence type="ECO:0000313" key="6">
    <source>
        <dbReference type="EMBL" id="QTD44911.1"/>
    </source>
</evidence>
<dbReference type="Gene3D" id="1.20.1050.10">
    <property type="match status" value="1"/>
</dbReference>
<evidence type="ECO:0000256" key="2">
    <source>
        <dbReference type="ARBA" id="ARBA00022679"/>
    </source>
</evidence>
<dbReference type="AlphaFoldDB" id="A0A975H363"/>
<evidence type="ECO:0000259" key="4">
    <source>
        <dbReference type="PROSITE" id="PS50404"/>
    </source>
</evidence>
<accession>A0A975H363</accession>
<gene>
    <name evidence="6" type="ORF">J1M35_17955</name>
</gene>
<dbReference type="PANTHER" id="PTHR44051:SF19">
    <property type="entry name" value="DISULFIDE-BOND OXIDOREDUCTASE YFCG"/>
    <property type="match status" value="1"/>
</dbReference>
<dbReference type="Gene3D" id="3.40.30.10">
    <property type="entry name" value="Glutaredoxin"/>
    <property type="match status" value="1"/>
</dbReference>
<dbReference type="InterPro" id="IPR040079">
    <property type="entry name" value="Glutathione_S-Trfase"/>
</dbReference>
<dbReference type="GO" id="GO:0016740">
    <property type="term" value="F:transferase activity"/>
    <property type="evidence" value="ECO:0007669"/>
    <property type="project" value="UniProtKB-KW"/>
</dbReference>
<name>A0A975H363_9BURK</name>
<dbReference type="InterPro" id="IPR004046">
    <property type="entry name" value="GST_C"/>
</dbReference>
<dbReference type="InterPro" id="IPR004045">
    <property type="entry name" value="Glutathione_S-Trfase_N"/>
</dbReference>
<dbReference type="SFLD" id="SFLDS00019">
    <property type="entry name" value="Glutathione_Transferase_(cytos"/>
    <property type="match status" value="1"/>
</dbReference>
<comment type="similarity">
    <text evidence="1 3">Belongs to the GST superfamily.</text>
</comment>
<feature type="domain" description="GST C-terminal" evidence="5">
    <location>
        <begin position="85"/>
        <end position="205"/>
    </location>
</feature>
<dbReference type="Pfam" id="PF00043">
    <property type="entry name" value="GST_C"/>
    <property type="match status" value="1"/>
</dbReference>
<dbReference type="SFLD" id="SFLDG01150">
    <property type="entry name" value="Main.1:_Beta-like"/>
    <property type="match status" value="1"/>
</dbReference>
<dbReference type="Pfam" id="PF02798">
    <property type="entry name" value="GST_N"/>
    <property type="match status" value="1"/>
</dbReference>
<evidence type="ECO:0000256" key="3">
    <source>
        <dbReference type="RuleBase" id="RU003494"/>
    </source>
</evidence>
<dbReference type="SUPFAM" id="SSF52833">
    <property type="entry name" value="Thioredoxin-like"/>
    <property type="match status" value="1"/>
</dbReference>
<dbReference type="EMBL" id="CP071796">
    <property type="protein sequence ID" value="QTD44911.1"/>
    <property type="molecule type" value="Genomic_DNA"/>
</dbReference>
<dbReference type="PROSITE" id="PS50404">
    <property type="entry name" value="GST_NTER"/>
    <property type="match status" value="1"/>
</dbReference>
<dbReference type="PROSITE" id="PS50405">
    <property type="entry name" value="GST_CTER"/>
    <property type="match status" value="1"/>
</dbReference>
<evidence type="ECO:0000256" key="1">
    <source>
        <dbReference type="ARBA" id="ARBA00007409"/>
    </source>
</evidence>
<keyword evidence="2" id="KW-0808">Transferase</keyword>
<dbReference type="RefSeq" id="WP_208008617.1">
    <property type="nucleotide sequence ID" value="NZ_CP071796.1"/>
</dbReference>
<dbReference type="FunFam" id="3.40.30.10:FF:000039">
    <property type="entry name" value="Glutathione S-transferase domain"/>
    <property type="match status" value="1"/>
</dbReference>